<feature type="transmembrane region" description="Helical" evidence="9">
    <location>
        <begin position="93"/>
        <end position="115"/>
    </location>
</feature>
<comment type="caution">
    <text evidence="10">The sequence shown here is derived from an EMBL/GenBank/DDBJ whole genome shotgun (WGS) entry which is preliminary data.</text>
</comment>
<dbReference type="OrthoDB" id="1368at2759"/>
<gene>
    <name evidence="10" type="ORF">BP6252_03444</name>
</gene>
<evidence type="ECO:0000256" key="8">
    <source>
        <dbReference type="SAM" id="MobiDB-lite"/>
    </source>
</evidence>
<protein>
    <submittedName>
        <fullName evidence="10">Uncharacterized protein</fullName>
    </submittedName>
</protein>
<keyword evidence="2" id="KW-0813">Transport</keyword>
<dbReference type="Proteomes" id="UP000256645">
    <property type="component" value="Unassembled WGS sequence"/>
</dbReference>
<dbReference type="EMBL" id="PDLM01000003">
    <property type="protein sequence ID" value="RDW82332.1"/>
    <property type="molecule type" value="Genomic_DNA"/>
</dbReference>
<comment type="subcellular location">
    <subcellularLocation>
        <location evidence="1">Cell membrane</location>
        <topology evidence="1">Multi-pass membrane protein</topology>
    </subcellularLocation>
</comment>
<dbReference type="InterPro" id="IPR044669">
    <property type="entry name" value="YneE/VCCN1/2-like"/>
</dbReference>
<dbReference type="GO" id="GO:0005254">
    <property type="term" value="F:chloride channel activity"/>
    <property type="evidence" value="ECO:0007669"/>
    <property type="project" value="InterPro"/>
</dbReference>
<feature type="region of interest" description="Disordered" evidence="8">
    <location>
        <begin position="1"/>
        <end position="57"/>
    </location>
</feature>
<keyword evidence="5 9" id="KW-1133">Transmembrane helix</keyword>
<evidence type="ECO:0000256" key="3">
    <source>
        <dbReference type="ARBA" id="ARBA00022475"/>
    </source>
</evidence>
<feature type="compositionally biased region" description="Basic and acidic residues" evidence="8">
    <location>
        <begin position="18"/>
        <end position="34"/>
    </location>
</feature>
<dbReference type="Pfam" id="PF25539">
    <property type="entry name" value="Bestrophin_2"/>
    <property type="match status" value="2"/>
</dbReference>
<evidence type="ECO:0000256" key="2">
    <source>
        <dbReference type="ARBA" id="ARBA00022448"/>
    </source>
</evidence>
<keyword evidence="3" id="KW-1003">Cell membrane</keyword>
<keyword evidence="6" id="KW-0406">Ion transport</keyword>
<reference evidence="10 11" key="1">
    <citation type="journal article" date="2018" name="IMA Fungus">
        <title>IMA Genome-F 9: Draft genome sequence of Annulohypoxylon stygium, Aspergillus mulundensis, Berkeleyomyces basicola (syn. Thielaviopsis basicola), Ceratocystis smalleyi, two Cercospora beticola strains, Coleophoma cylindrospora, Fusarium fracticaudum, Phialophora cf. hyalina, and Morchella septimelata.</title>
        <authorList>
            <person name="Wingfield B.D."/>
            <person name="Bills G.F."/>
            <person name="Dong Y."/>
            <person name="Huang W."/>
            <person name="Nel W.J."/>
            <person name="Swalarsk-Parry B.S."/>
            <person name="Vaghefi N."/>
            <person name="Wilken P.M."/>
            <person name="An Z."/>
            <person name="de Beer Z.W."/>
            <person name="De Vos L."/>
            <person name="Chen L."/>
            <person name="Duong T.A."/>
            <person name="Gao Y."/>
            <person name="Hammerbacher A."/>
            <person name="Kikkert J.R."/>
            <person name="Li Y."/>
            <person name="Li H."/>
            <person name="Li K."/>
            <person name="Li Q."/>
            <person name="Liu X."/>
            <person name="Ma X."/>
            <person name="Naidoo K."/>
            <person name="Pethybridge S.J."/>
            <person name="Sun J."/>
            <person name="Steenkamp E.T."/>
            <person name="van der Nest M.A."/>
            <person name="van Wyk S."/>
            <person name="Wingfield M.J."/>
            <person name="Xiong C."/>
            <person name="Yue Q."/>
            <person name="Zhang X."/>
        </authorList>
    </citation>
    <scope>NUCLEOTIDE SEQUENCE [LARGE SCALE GENOMIC DNA]</scope>
    <source>
        <strain evidence="10 11">BP6252</strain>
    </source>
</reference>
<dbReference type="AlphaFoldDB" id="A0A3D8S7Q6"/>
<evidence type="ECO:0000256" key="6">
    <source>
        <dbReference type="ARBA" id="ARBA00023065"/>
    </source>
</evidence>
<accession>A0A3D8S7Q6</accession>
<feature type="compositionally biased region" description="Polar residues" evidence="8">
    <location>
        <begin position="36"/>
        <end position="46"/>
    </location>
</feature>
<keyword evidence="4 9" id="KW-0812">Transmembrane</keyword>
<evidence type="ECO:0000256" key="5">
    <source>
        <dbReference type="ARBA" id="ARBA00022989"/>
    </source>
</evidence>
<feature type="transmembrane region" description="Helical" evidence="9">
    <location>
        <begin position="121"/>
        <end position="137"/>
    </location>
</feature>
<sequence length="482" mass="53146">MGDEGAAMPAMESIAPAHHVDVGRESKTTPEVKVKSGSNQTGTETPSGFRGHMTPSRRHSLDLDDYFAGPMELGRHSKLPMFMRMHGSVVPQMIVPLLCVGAWSTLITCISFYFYELKVNTVLLTVLGFVVGLALSFRSSTAYERYSDGRRCWITLVIQSRNLARYIWTHVQEREGEVGKEDLLGKLTGINMLLAFAISLKHKLRFEPYAHYDDLADLVGHLDTYANAAFDPELLVPEKVTPWKRIGCYLGIPFAESNPRKILKRAKKPVGNLPLEILNYLGAYIEGANRNGSLNPVLYGQMLASLAALTDTMGNCERVLTTPLPIGYNILISQIVLLYVYLLPFQLYGPLKWITIPGTIAAAYIILGLALIGDELEDPFGNDVNDLPLDQYCQEIALDLDTITSRPAPAFTEFTGHHDNKVLWPLSTSSFHDWNSRSVADIRSALKSKIVINRVSTSDGGVSTAVGTQSSKASKPRSAQSV</sequence>
<evidence type="ECO:0000256" key="4">
    <source>
        <dbReference type="ARBA" id="ARBA00022692"/>
    </source>
</evidence>
<dbReference type="PANTHER" id="PTHR33281:SF19">
    <property type="entry name" value="VOLTAGE-DEPENDENT ANION CHANNEL-FORMING PROTEIN YNEE"/>
    <property type="match status" value="1"/>
</dbReference>
<dbReference type="STRING" id="1849047.A0A3D8S7Q6"/>
<keyword evidence="7 9" id="KW-0472">Membrane</keyword>
<evidence type="ECO:0000256" key="7">
    <source>
        <dbReference type="ARBA" id="ARBA00023136"/>
    </source>
</evidence>
<proteinExistence type="predicted"/>
<evidence type="ECO:0000256" key="1">
    <source>
        <dbReference type="ARBA" id="ARBA00004651"/>
    </source>
</evidence>
<evidence type="ECO:0000313" key="11">
    <source>
        <dbReference type="Proteomes" id="UP000256645"/>
    </source>
</evidence>
<feature type="transmembrane region" description="Helical" evidence="9">
    <location>
        <begin position="353"/>
        <end position="372"/>
    </location>
</feature>
<evidence type="ECO:0000313" key="10">
    <source>
        <dbReference type="EMBL" id="RDW82332.1"/>
    </source>
</evidence>
<dbReference type="GO" id="GO:0005886">
    <property type="term" value="C:plasma membrane"/>
    <property type="evidence" value="ECO:0007669"/>
    <property type="project" value="UniProtKB-SubCell"/>
</dbReference>
<dbReference type="PANTHER" id="PTHR33281">
    <property type="entry name" value="UPF0187 PROTEIN YNEE"/>
    <property type="match status" value="1"/>
</dbReference>
<keyword evidence="11" id="KW-1185">Reference proteome</keyword>
<evidence type="ECO:0000256" key="9">
    <source>
        <dbReference type="SAM" id="Phobius"/>
    </source>
</evidence>
<organism evidence="10 11">
    <name type="scientific">Coleophoma cylindrospora</name>
    <dbReference type="NCBI Taxonomy" id="1849047"/>
    <lineage>
        <taxon>Eukaryota</taxon>
        <taxon>Fungi</taxon>
        <taxon>Dikarya</taxon>
        <taxon>Ascomycota</taxon>
        <taxon>Pezizomycotina</taxon>
        <taxon>Leotiomycetes</taxon>
        <taxon>Helotiales</taxon>
        <taxon>Dermateaceae</taxon>
        <taxon>Coleophoma</taxon>
    </lineage>
</organism>
<feature type="transmembrane region" description="Helical" evidence="9">
    <location>
        <begin position="326"/>
        <end position="347"/>
    </location>
</feature>
<name>A0A3D8S7Q6_9HELO</name>
<feature type="region of interest" description="Disordered" evidence="8">
    <location>
        <begin position="460"/>
        <end position="482"/>
    </location>
</feature>